<evidence type="ECO:0000313" key="4">
    <source>
        <dbReference type="Proteomes" id="UP001066276"/>
    </source>
</evidence>
<dbReference type="AlphaFoldDB" id="A0AAV7VM04"/>
<evidence type="ECO:0000313" key="3">
    <source>
        <dbReference type="EMBL" id="KAJ1201069.1"/>
    </source>
</evidence>
<feature type="signal peptide" evidence="2">
    <location>
        <begin position="1"/>
        <end position="24"/>
    </location>
</feature>
<dbReference type="Proteomes" id="UP001066276">
    <property type="component" value="Chromosome 2_1"/>
</dbReference>
<proteinExistence type="predicted"/>
<gene>
    <name evidence="3" type="ORF">NDU88_004885</name>
</gene>
<protein>
    <recommendedName>
        <fullName evidence="5">Secreted protein</fullName>
    </recommendedName>
</protein>
<reference evidence="3" key="1">
    <citation type="journal article" date="2022" name="bioRxiv">
        <title>Sequencing and chromosome-scale assembly of the giantPleurodeles waltlgenome.</title>
        <authorList>
            <person name="Brown T."/>
            <person name="Elewa A."/>
            <person name="Iarovenko S."/>
            <person name="Subramanian E."/>
            <person name="Araus A.J."/>
            <person name="Petzold A."/>
            <person name="Susuki M."/>
            <person name="Suzuki K.-i.T."/>
            <person name="Hayashi T."/>
            <person name="Toyoda A."/>
            <person name="Oliveira C."/>
            <person name="Osipova E."/>
            <person name="Leigh N.D."/>
            <person name="Simon A."/>
            <person name="Yun M.H."/>
        </authorList>
    </citation>
    <scope>NUCLEOTIDE SEQUENCE</scope>
    <source>
        <strain evidence="3">20211129_DDA</strain>
        <tissue evidence="3">Liver</tissue>
    </source>
</reference>
<feature type="region of interest" description="Disordered" evidence="1">
    <location>
        <begin position="58"/>
        <end position="77"/>
    </location>
</feature>
<comment type="caution">
    <text evidence="3">The sequence shown here is derived from an EMBL/GenBank/DDBJ whole genome shotgun (WGS) entry which is preliminary data.</text>
</comment>
<accession>A0AAV7VM04</accession>
<dbReference type="EMBL" id="JANPWB010000003">
    <property type="protein sequence ID" value="KAJ1201069.1"/>
    <property type="molecule type" value="Genomic_DNA"/>
</dbReference>
<sequence>MQQSPSPLVSLLALLLSCSQKISGCFTSYRVICIFDLLGVVGAFRLRVQHGLPKSVPRQARVTAGSPRGPVAAPQGVHQPQVSLPAMRVRSPARLAHHPLLSPSPARVDCRPKSLLTLSPKVFGVPDGFRLHCLLQGLPAQPFWSRMPSCAPRSPPDAWPVQPQS</sequence>
<organism evidence="3 4">
    <name type="scientific">Pleurodeles waltl</name>
    <name type="common">Iberian ribbed newt</name>
    <dbReference type="NCBI Taxonomy" id="8319"/>
    <lineage>
        <taxon>Eukaryota</taxon>
        <taxon>Metazoa</taxon>
        <taxon>Chordata</taxon>
        <taxon>Craniata</taxon>
        <taxon>Vertebrata</taxon>
        <taxon>Euteleostomi</taxon>
        <taxon>Amphibia</taxon>
        <taxon>Batrachia</taxon>
        <taxon>Caudata</taxon>
        <taxon>Salamandroidea</taxon>
        <taxon>Salamandridae</taxon>
        <taxon>Pleurodelinae</taxon>
        <taxon>Pleurodeles</taxon>
    </lineage>
</organism>
<keyword evidence="4" id="KW-1185">Reference proteome</keyword>
<keyword evidence="2" id="KW-0732">Signal</keyword>
<evidence type="ECO:0000256" key="1">
    <source>
        <dbReference type="SAM" id="MobiDB-lite"/>
    </source>
</evidence>
<evidence type="ECO:0000256" key="2">
    <source>
        <dbReference type="SAM" id="SignalP"/>
    </source>
</evidence>
<evidence type="ECO:0008006" key="5">
    <source>
        <dbReference type="Google" id="ProtNLM"/>
    </source>
</evidence>
<feature type="chain" id="PRO_5043764969" description="Secreted protein" evidence="2">
    <location>
        <begin position="25"/>
        <end position="165"/>
    </location>
</feature>
<name>A0AAV7VM04_PLEWA</name>